<dbReference type="InterPro" id="IPR027417">
    <property type="entry name" value="P-loop_NTPase"/>
</dbReference>
<feature type="repeat" description="ANK" evidence="3">
    <location>
        <begin position="849"/>
        <end position="881"/>
    </location>
</feature>
<feature type="repeat" description="ANK" evidence="3">
    <location>
        <begin position="928"/>
        <end position="960"/>
    </location>
</feature>
<keyword evidence="2 3" id="KW-0040">ANK repeat</keyword>
<feature type="repeat" description="ANK" evidence="3">
    <location>
        <begin position="708"/>
        <end position="740"/>
    </location>
</feature>
<dbReference type="Gene3D" id="1.25.40.20">
    <property type="entry name" value="Ankyrin repeat-containing domain"/>
    <property type="match status" value="3"/>
</dbReference>
<feature type="repeat" description="ANK" evidence="3">
    <location>
        <begin position="675"/>
        <end position="707"/>
    </location>
</feature>
<dbReference type="SUPFAM" id="SSF48403">
    <property type="entry name" value="Ankyrin repeat"/>
    <property type="match status" value="1"/>
</dbReference>
<evidence type="ECO:0000259" key="4">
    <source>
        <dbReference type="Pfam" id="PF22939"/>
    </source>
</evidence>
<feature type="domain" description="GPI inositol-deacylase winged helix" evidence="4">
    <location>
        <begin position="468"/>
        <end position="546"/>
    </location>
</feature>
<reference evidence="6 7" key="1">
    <citation type="journal article" date="2020" name="BMC Genomics">
        <title>Correction to: Identification and distribution of gene clusters required for synthesis of sphingolipid metabolism inhibitors in diverse species of the filamentous fungus Fusarium.</title>
        <authorList>
            <person name="Kim H.S."/>
            <person name="Lohmar J.M."/>
            <person name="Busman M."/>
            <person name="Brown D.W."/>
            <person name="Naumann T.A."/>
            <person name="Divon H.H."/>
            <person name="Lysoe E."/>
            <person name="Uhlig S."/>
            <person name="Proctor R.H."/>
        </authorList>
    </citation>
    <scope>NUCLEOTIDE SEQUENCE [LARGE SCALE GENOMIC DNA]</scope>
    <source>
        <strain evidence="6 7">NRRL 25214</strain>
    </source>
</reference>
<dbReference type="Pfam" id="PF22939">
    <property type="entry name" value="WHD_GPIID"/>
    <property type="match status" value="1"/>
</dbReference>
<dbReference type="InterPro" id="IPR036770">
    <property type="entry name" value="Ankyrin_rpt-contain_sf"/>
</dbReference>
<evidence type="ECO:0000256" key="2">
    <source>
        <dbReference type="ARBA" id="ARBA00023043"/>
    </source>
</evidence>
<dbReference type="Proteomes" id="UP000573603">
    <property type="component" value="Unassembled WGS sequence"/>
</dbReference>
<feature type="repeat" description="ANK" evidence="3">
    <location>
        <begin position="816"/>
        <end position="848"/>
    </location>
</feature>
<dbReference type="SMART" id="SM00248">
    <property type="entry name" value="ANK"/>
    <property type="match status" value="9"/>
</dbReference>
<comment type="caution">
    <text evidence="6">The sequence shown here is derived from an EMBL/GenBank/DDBJ whole genome shotgun (WGS) entry which is preliminary data.</text>
</comment>
<dbReference type="AlphaFoldDB" id="A0A8H5E0I2"/>
<dbReference type="PROSITE" id="PS50088">
    <property type="entry name" value="ANK_REPEAT"/>
    <property type="match status" value="9"/>
</dbReference>
<feature type="domain" description="Nephrocystin 3-like N-terminal" evidence="5">
    <location>
        <begin position="180"/>
        <end position="346"/>
    </location>
</feature>
<name>A0A8H5E0I2_9HYPO</name>
<dbReference type="Gene3D" id="3.40.50.300">
    <property type="entry name" value="P-loop containing nucleotide triphosphate hydrolases"/>
    <property type="match status" value="1"/>
</dbReference>
<feature type="repeat" description="ANK" evidence="3">
    <location>
        <begin position="961"/>
        <end position="993"/>
    </location>
</feature>
<accession>A0A8H5E0I2</accession>
<dbReference type="PROSITE" id="PS50297">
    <property type="entry name" value="ANK_REP_REGION"/>
    <property type="match status" value="8"/>
</dbReference>
<evidence type="ECO:0008006" key="8">
    <source>
        <dbReference type="Google" id="ProtNLM"/>
    </source>
</evidence>
<protein>
    <recommendedName>
        <fullName evidence="8">Ankyrin</fullName>
    </recommendedName>
</protein>
<dbReference type="InterPro" id="IPR056884">
    <property type="entry name" value="NPHP3-like_N"/>
</dbReference>
<dbReference type="EMBL" id="JABEVY010000206">
    <property type="protein sequence ID" value="KAF5242673.1"/>
    <property type="molecule type" value="Genomic_DNA"/>
</dbReference>
<dbReference type="PANTHER" id="PTHR24188">
    <property type="entry name" value="ANKYRIN REPEAT PROTEIN"/>
    <property type="match status" value="1"/>
</dbReference>
<evidence type="ECO:0000256" key="1">
    <source>
        <dbReference type="ARBA" id="ARBA00022737"/>
    </source>
</evidence>
<keyword evidence="1" id="KW-0677">Repeat</keyword>
<keyword evidence="7" id="KW-1185">Reference proteome</keyword>
<evidence type="ECO:0000256" key="3">
    <source>
        <dbReference type="PROSITE-ProRule" id="PRU00023"/>
    </source>
</evidence>
<feature type="repeat" description="ANK" evidence="3">
    <location>
        <begin position="750"/>
        <end position="782"/>
    </location>
</feature>
<evidence type="ECO:0000313" key="7">
    <source>
        <dbReference type="Proteomes" id="UP000573603"/>
    </source>
</evidence>
<organism evidence="6 7">
    <name type="scientific">Fusarium anthophilum</name>
    <dbReference type="NCBI Taxonomy" id="48485"/>
    <lineage>
        <taxon>Eukaryota</taxon>
        <taxon>Fungi</taxon>
        <taxon>Dikarya</taxon>
        <taxon>Ascomycota</taxon>
        <taxon>Pezizomycotina</taxon>
        <taxon>Sordariomycetes</taxon>
        <taxon>Hypocreomycetidae</taxon>
        <taxon>Hypocreales</taxon>
        <taxon>Nectriaceae</taxon>
        <taxon>Fusarium</taxon>
        <taxon>Fusarium fujikuroi species complex</taxon>
    </lineage>
</organism>
<dbReference type="Pfam" id="PF24883">
    <property type="entry name" value="NPHP3_N"/>
    <property type="match status" value="1"/>
</dbReference>
<dbReference type="PRINTS" id="PR01415">
    <property type="entry name" value="ANKYRIN"/>
</dbReference>
<gene>
    <name evidence="6" type="ORF">FANTH_8582</name>
</gene>
<dbReference type="InterPro" id="IPR002110">
    <property type="entry name" value="Ankyrin_rpt"/>
</dbReference>
<feature type="repeat" description="ANK" evidence="3">
    <location>
        <begin position="783"/>
        <end position="815"/>
    </location>
</feature>
<feature type="repeat" description="ANK" evidence="3">
    <location>
        <begin position="882"/>
        <end position="914"/>
    </location>
</feature>
<dbReference type="Pfam" id="PF12796">
    <property type="entry name" value="Ank_2"/>
    <property type="match status" value="4"/>
</dbReference>
<evidence type="ECO:0000259" key="5">
    <source>
        <dbReference type="Pfam" id="PF24883"/>
    </source>
</evidence>
<dbReference type="PANTHER" id="PTHR24188:SF29">
    <property type="entry name" value="GH09064P"/>
    <property type="match status" value="1"/>
</dbReference>
<dbReference type="InterPro" id="IPR054471">
    <property type="entry name" value="GPIID_WHD"/>
</dbReference>
<evidence type="ECO:0000313" key="6">
    <source>
        <dbReference type="EMBL" id="KAF5242673.1"/>
    </source>
</evidence>
<sequence length="1099" mass="122718">MSFGFGVGDIIKVAELCHKLRRDFADAPRQWQEINNEMRSLSIVLGDVDVCVSDSELTEKDRKNLLETARECRIILEELLDIVITNRVLDIQSSVGTGNIMKRVWKRLKWDPDDIRDIRGRISSNVSLLNAFLHRMARNNTAKLLQYVEDQDLCKALEWLCPVDYGVQQSDLIMRRQPDTAKWLLNSPEFRRWLEIPGASMFCPGIPGAGKTIMTAVVVDHLLLSPEFGEGVGIAYIYFNFRRGVEQTLSHLIASLIRQLAQQHCCAAGKVKDLYNTHTPGNTQATASELLDLLYSITMPSWFSRLFVIVDALDECQSSGNIRTKFVSEMLRLQEKVKINIFATSRFITEIERLFIQNGAVTVKIRASNEDIQAYIGSILETLPACVRRSSQLQDEIKDTISRAVDGMFLLAQIYASSLEDKLTLKAVRATLNYFRQQGIQSNTGEDAKIQALSQAYDQLMERIYNQRQGYKELAQKVLLWIVHACKPLTTVQLSHTLAFDEVRSVYDEDNIPELQDIISVCNGLVVVDKESDIIRLVHYTAQQYFEHKRECWFPDAEWTIASTCLAMLTTIEWFSPSTQVYAAEHWGRHLSLCPPSAQRRRQVIQFLQQDNLTSAWAKSMTWDLMEALDLAGNAGNRVQLKGLHLTAHFGLTVAMNELLADGTHLISPDVTDGKLRTPLCYAARSGNEDAVKLLIRHGSNVNVETLDGQTPLTIATTHGHEKIAQILIDKGANVDQPSLYSWSFLGPMLRTTALCIAAVEGHADIARLLLAHGADIEFENKKGEMAIFLAASSGHADVMQLLIENGADIESADKTMTTPLMQACKNGHLQAVKLLLRHEAGLERINNDGKTAMSVATSSGSEPILTALIEAGARKDHKDFLDQTPLLLAAIEGHANLVEFLLSKGANVEAYHKFIHRKAVFRKPRISDLTPLLAAAYYGRASVVATLLNYNADMEARDAEGETPLTIAASEKRYNVVELLVKRGADIQARNRRGRSALHSVWERRDDREIAKLGRHHNARAENARAYEQDVDYTPLIQADGSEIPHFPRTFKAVNSLTDQCVSTLLGALGVDVCVGWDLWTKRSAFLGAIGVLQSPVA</sequence>
<proteinExistence type="predicted"/>
<dbReference type="Pfam" id="PF00023">
    <property type="entry name" value="Ank"/>
    <property type="match status" value="1"/>
</dbReference>